<evidence type="ECO:0000256" key="1">
    <source>
        <dbReference type="ARBA" id="ARBA00023002"/>
    </source>
</evidence>
<dbReference type="EMBL" id="UATL01000005">
    <property type="protein sequence ID" value="SPY44319.1"/>
    <property type="molecule type" value="Genomic_DNA"/>
</dbReference>
<dbReference type="Gene3D" id="3.20.20.30">
    <property type="entry name" value="Luciferase-like domain"/>
    <property type="match status" value="1"/>
</dbReference>
<dbReference type="EC" id="1.14.14.3" evidence="4"/>
<evidence type="ECO:0000313" key="4">
    <source>
        <dbReference type="EMBL" id="SPY44319.1"/>
    </source>
</evidence>
<keyword evidence="2 4" id="KW-0503">Monooxygenase</keyword>
<dbReference type="RefSeq" id="WP_005306376.1">
    <property type="nucleotide sequence ID" value="NZ_PYOG01000011.1"/>
</dbReference>
<evidence type="ECO:0000256" key="2">
    <source>
        <dbReference type="ARBA" id="ARBA00023033"/>
    </source>
</evidence>
<organism evidence="4 5">
    <name type="scientific">Photobacterium damselae</name>
    <dbReference type="NCBI Taxonomy" id="38293"/>
    <lineage>
        <taxon>Bacteria</taxon>
        <taxon>Pseudomonadati</taxon>
        <taxon>Pseudomonadota</taxon>
        <taxon>Gammaproteobacteria</taxon>
        <taxon>Vibrionales</taxon>
        <taxon>Vibrionaceae</taxon>
        <taxon>Photobacterium</taxon>
    </lineage>
</organism>
<reference evidence="4 5" key="1">
    <citation type="submission" date="2018-06" db="EMBL/GenBank/DDBJ databases">
        <authorList>
            <consortium name="Pathogen Informatics"/>
            <person name="Doyle S."/>
        </authorList>
    </citation>
    <scope>NUCLEOTIDE SEQUENCE [LARGE SCALE GENOMIC DNA]</scope>
    <source>
        <strain evidence="4 5">NCTC11647</strain>
    </source>
</reference>
<dbReference type="PANTHER" id="PTHR30137">
    <property type="entry name" value="LUCIFERASE-LIKE MONOOXYGENASE"/>
    <property type="match status" value="1"/>
</dbReference>
<dbReference type="Proteomes" id="UP000251647">
    <property type="component" value="Unassembled WGS sequence"/>
</dbReference>
<dbReference type="OrthoDB" id="7903015at2"/>
<keyword evidence="1 4" id="KW-0560">Oxidoreductase</keyword>
<feature type="domain" description="Luciferase-like" evidence="3">
    <location>
        <begin position="1"/>
        <end position="310"/>
    </location>
</feature>
<evidence type="ECO:0000313" key="5">
    <source>
        <dbReference type="Proteomes" id="UP000251647"/>
    </source>
</evidence>
<dbReference type="InterPro" id="IPR036661">
    <property type="entry name" value="Luciferase-like_sf"/>
</dbReference>
<dbReference type="SUPFAM" id="SSF51679">
    <property type="entry name" value="Bacterial luciferase-like"/>
    <property type="match status" value="1"/>
</dbReference>
<dbReference type="InterPro" id="IPR050766">
    <property type="entry name" value="Bact_Lucif_Oxidored"/>
</dbReference>
<dbReference type="Pfam" id="PF00296">
    <property type="entry name" value="Bac_luciferase"/>
    <property type="match status" value="1"/>
</dbReference>
<dbReference type="InterPro" id="IPR011251">
    <property type="entry name" value="Luciferase-like_dom"/>
</dbReference>
<dbReference type="PANTHER" id="PTHR30137:SF8">
    <property type="entry name" value="BLR5498 PROTEIN"/>
    <property type="match status" value="1"/>
</dbReference>
<accession>A0A2T3QJE4</accession>
<proteinExistence type="predicted"/>
<protein>
    <submittedName>
        <fullName evidence="4">Alkanal monooxygenase alpha chain</fullName>
        <ecNumber evidence="4">1.14.14.3</ecNumber>
    </submittedName>
</protein>
<sequence length="343" mass="39078">MKISLCLHIEKNAHTDSYQQAYNEFITLCKMADRAGFHTLWTGEHHGMDFAITPNPLLSLADLAHQTQSIRLGTATLIAPFWHPIRLAGEIAYTDMICHGRLEVGFSKGAFHYEYDRLKPGMNNDDAGEMMRESIQALQKLWQGNYSHQGKHWQFPETSISPQPSQLPHPPLWVAAQSPYTIDFAIEHGCNVQMTPLWFGEDKVQECINTYQHAVQKHQADHTKMLLLRHAFIVNSEEEKARILAEFSTFYAEFAAWFNQSNPVSNGNLVGDIEIGEMFTVETLAQNLLIGTAQEVLAQLKQYEAQGVDEFALWIANGMSFETKKVFLEQFIEHVLPHFQSNE</sequence>
<gene>
    <name evidence="4" type="primary">luxA</name>
    <name evidence="4" type="ORF">NCTC11647_03257</name>
</gene>
<dbReference type="GO" id="GO:0047646">
    <property type="term" value="F:alkanal monooxygenase (FMN-linked) activity"/>
    <property type="evidence" value="ECO:0007669"/>
    <property type="project" value="UniProtKB-EC"/>
</dbReference>
<dbReference type="GO" id="GO:0005829">
    <property type="term" value="C:cytosol"/>
    <property type="evidence" value="ECO:0007669"/>
    <property type="project" value="TreeGrafter"/>
</dbReference>
<name>A0A2T3QJE4_PHODM</name>
<dbReference type="AlphaFoldDB" id="A0A2T3QJE4"/>
<evidence type="ECO:0000259" key="3">
    <source>
        <dbReference type="Pfam" id="PF00296"/>
    </source>
</evidence>